<dbReference type="EMBL" id="JAHYXK010000002">
    <property type="protein sequence ID" value="MBW7466072.1"/>
    <property type="molecule type" value="Genomic_DNA"/>
</dbReference>
<protein>
    <submittedName>
        <fullName evidence="2">Uncharacterized protein</fullName>
    </submittedName>
</protein>
<organism evidence="2 3">
    <name type="scientific">Pontibacter aydingkolensis</name>
    <dbReference type="NCBI Taxonomy" id="1911536"/>
    <lineage>
        <taxon>Bacteria</taxon>
        <taxon>Pseudomonadati</taxon>
        <taxon>Bacteroidota</taxon>
        <taxon>Cytophagia</taxon>
        <taxon>Cytophagales</taxon>
        <taxon>Hymenobacteraceae</taxon>
        <taxon>Pontibacter</taxon>
    </lineage>
</organism>
<evidence type="ECO:0000313" key="3">
    <source>
        <dbReference type="Proteomes" id="UP000813018"/>
    </source>
</evidence>
<dbReference type="RefSeq" id="WP_219875959.1">
    <property type="nucleotide sequence ID" value="NZ_JAHYXK010000002.1"/>
</dbReference>
<keyword evidence="1" id="KW-0472">Membrane</keyword>
<dbReference type="Proteomes" id="UP000813018">
    <property type="component" value="Unassembled WGS sequence"/>
</dbReference>
<feature type="transmembrane region" description="Helical" evidence="1">
    <location>
        <begin position="71"/>
        <end position="91"/>
    </location>
</feature>
<evidence type="ECO:0000313" key="2">
    <source>
        <dbReference type="EMBL" id="MBW7466072.1"/>
    </source>
</evidence>
<feature type="transmembrane region" description="Helical" evidence="1">
    <location>
        <begin position="5"/>
        <end position="25"/>
    </location>
</feature>
<comment type="caution">
    <text evidence="2">The sequence shown here is derived from an EMBL/GenBank/DDBJ whole genome shotgun (WGS) entry which is preliminary data.</text>
</comment>
<sequence length="130" mass="13658">MNTKILMGSSAVAMGAAGVALSFFPEEIGGYLGLTEAPFLLLQLLGALYFGFAMVNWTAKANLIGGIYSRPVALGNFAHFFVGGLALAKVASATATYTLAATILYFLFTALFGYVLFIGPAFKKKATVKV</sequence>
<feature type="transmembrane region" description="Helical" evidence="1">
    <location>
        <begin position="97"/>
        <end position="119"/>
    </location>
</feature>
<gene>
    <name evidence="2" type="ORF">K0O23_03260</name>
</gene>
<accession>A0ABS7CQF0</accession>
<keyword evidence="1" id="KW-0812">Transmembrane</keyword>
<reference evidence="2 3" key="1">
    <citation type="journal article" date="2016" name="Int. J. Syst. Evol. Microbiol.">
        <title>Pontibacter aydingkolensis sp. nov., isolated from soil of a salt lake.</title>
        <authorList>
            <person name="Osman G."/>
            <person name="Zhang T."/>
            <person name="Lou K."/>
            <person name="Gao Y."/>
            <person name="Chang W."/>
            <person name="Lin Q."/>
            <person name="Yang H.M."/>
            <person name="Huo X.D."/>
            <person name="Wang N."/>
        </authorList>
    </citation>
    <scope>NUCLEOTIDE SEQUENCE [LARGE SCALE GENOMIC DNA]</scope>
    <source>
        <strain evidence="2 3">KACC 19255</strain>
    </source>
</reference>
<keyword evidence="3" id="KW-1185">Reference proteome</keyword>
<keyword evidence="1" id="KW-1133">Transmembrane helix</keyword>
<name>A0ABS7CQF0_9BACT</name>
<proteinExistence type="predicted"/>
<evidence type="ECO:0000256" key="1">
    <source>
        <dbReference type="SAM" id="Phobius"/>
    </source>
</evidence>
<feature type="transmembrane region" description="Helical" evidence="1">
    <location>
        <begin position="37"/>
        <end position="59"/>
    </location>
</feature>